<evidence type="ECO:0008006" key="3">
    <source>
        <dbReference type="Google" id="ProtNLM"/>
    </source>
</evidence>
<sequence>MSNQHTDFGTPQEEFWAGSFGDEYINRNTEEKFLASNIAFFSKILSNTSGIKSIVEFGPNIGLNLRALQMLLPSVDMAGIEINSEAARQLKCSLPKAEIFNESILTVELQKQFDLALIKGVLIHINPDSLPDVYDKLANASARYVVIAEYYNPSPVSIPYRGHDDRLFKRNFAGEFLDLHSEFSLVDYGFTWHRDPNFPQDDLTWFLLERRK</sequence>
<organism evidence="1 2">
    <name type="scientific">Novipirellula aureliae</name>
    <dbReference type="NCBI Taxonomy" id="2527966"/>
    <lineage>
        <taxon>Bacteria</taxon>
        <taxon>Pseudomonadati</taxon>
        <taxon>Planctomycetota</taxon>
        <taxon>Planctomycetia</taxon>
        <taxon>Pirellulales</taxon>
        <taxon>Pirellulaceae</taxon>
        <taxon>Novipirellula</taxon>
    </lineage>
</organism>
<dbReference type="NCBIfam" id="TIGR03587">
    <property type="entry name" value="Pse_Me-ase"/>
    <property type="match status" value="1"/>
</dbReference>
<keyword evidence="2" id="KW-1185">Reference proteome</keyword>
<evidence type="ECO:0000313" key="2">
    <source>
        <dbReference type="Proteomes" id="UP000315471"/>
    </source>
</evidence>
<accession>A0A5C6DSB6</accession>
<dbReference type="EMBL" id="SJPY01000007">
    <property type="protein sequence ID" value="TWU37669.1"/>
    <property type="molecule type" value="Genomic_DNA"/>
</dbReference>
<proteinExistence type="predicted"/>
<comment type="caution">
    <text evidence="1">The sequence shown here is derived from an EMBL/GenBank/DDBJ whole genome shotgun (WGS) entry which is preliminary data.</text>
</comment>
<protein>
    <recommendedName>
        <fullName evidence="3">Pseudaminic acid biosynthesis-associated methylase</fullName>
    </recommendedName>
</protein>
<gene>
    <name evidence="1" type="ORF">Q31b_44570</name>
</gene>
<name>A0A5C6DSB6_9BACT</name>
<dbReference type="AlphaFoldDB" id="A0A5C6DSB6"/>
<dbReference type="RefSeq" id="WP_146601629.1">
    <property type="nucleotide sequence ID" value="NZ_SJPY01000007.1"/>
</dbReference>
<dbReference type="Gene3D" id="3.40.50.150">
    <property type="entry name" value="Vaccinia Virus protein VP39"/>
    <property type="match status" value="1"/>
</dbReference>
<evidence type="ECO:0000313" key="1">
    <source>
        <dbReference type="EMBL" id="TWU37669.1"/>
    </source>
</evidence>
<dbReference type="Proteomes" id="UP000315471">
    <property type="component" value="Unassembled WGS sequence"/>
</dbReference>
<dbReference type="OrthoDB" id="9808140at2"/>
<dbReference type="SUPFAM" id="SSF53335">
    <property type="entry name" value="S-adenosyl-L-methionine-dependent methyltransferases"/>
    <property type="match status" value="1"/>
</dbReference>
<dbReference type="InterPro" id="IPR029063">
    <property type="entry name" value="SAM-dependent_MTases_sf"/>
</dbReference>
<reference evidence="1 2" key="1">
    <citation type="submission" date="2019-02" db="EMBL/GenBank/DDBJ databases">
        <title>Deep-cultivation of Planctomycetes and their phenomic and genomic characterization uncovers novel biology.</title>
        <authorList>
            <person name="Wiegand S."/>
            <person name="Jogler M."/>
            <person name="Boedeker C."/>
            <person name="Pinto D."/>
            <person name="Vollmers J."/>
            <person name="Rivas-Marin E."/>
            <person name="Kohn T."/>
            <person name="Peeters S.H."/>
            <person name="Heuer A."/>
            <person name="Rast P."/>
            <person name="Oberbeckmann S."/>
            <person name="Bunk B."/>
            <person name="Jeske O."/>
            <person name="Meyerdierks A."/>
            <person name="Storesund J.E."/>
            <person name="Kallscheuer N."/>
            <person name="Luecker S."/>
            <person name="Lage O.M."/>
            <person name="Pohl T."/>
            <person name="Merkel B.J."/>
            <person name="Hornburger P."/>
            <person name="Mueller R.-W."/>
            <person name="Bruemmer F."/>
            <person name="Labrenz M."/>
            <person name="Spormann A.M."/>
            <person name="Op Den Camp H."/>
            <person name="Overmann J."/>
            <person name="Amann R."/>
            <person name="Jetten M.S.M."/>
            <person name="Mascher T."/>
            <person name="Medema M.H."/>
            <person name="Devos D.P."/>
            <person name="Kaster A.-K."/>
            <person name="Ovreas L."/>
            <person name="Rohde M."/>
            <person name="Galperin M.Y."/>
            <person name="Jogler C."/>
        </authorList>
    </citation>
    <scope>NUCLEOTIDE SEQUENCE [LARGE SCALE GENOMIC DNA]</scope>
    <source>
        <strain evidence="1 2">Q31b</strain>
    </source>
</reference>
<dbReference type="InterPro" id="IPR020027">
    <property type="entry name" value="Pseudamin_synth-assoc_MeTrfase"/>
</dbReference>